<evidence type="ECO:0000313" key="17">
    <source>
        <dbReference type="Proteomes" id="UP000482653"/>
    </source>
</evidence>
<dbReference type="SUPFAM" id="SSF63829">
    <property type="entry name" value="Calcium-dependent phosphotriesterase"/>
    <property type="match status" value="3"/>
</dbReference>
<dbReference type="InterPro" id="IPR001789">
    <property type="entry name" value="Sig_transdc_resp-reg_receiver"/>
</dbReference>
<dbReference type="Pfam" id="PF02518">
    <property type="entry name" value="HATPase_c"/>
    <property type="match status" value="1"/>
</dbReference>
<keyword evidence="5" id="KW-0547">Nucleotide-binding</keyword>
<dbReference type="InterPro" id="IPR009057">
    <property type="entry name" value="Homeodomain-like_sf"/>
</dbReference>
<dbReference type="Gene3D" id="3.30.565.10">
    <property type="entry name" value="Histidine kinase-like ATPase, C-terminal domain"/>
    <property type="match status" value="1"/>
</dbReference>
<dbReference type="InterPro" id="IPR036097">
    <property type="entry name" value="HisK_dim/P_sf"/>
</dbReference>
<dbReference type="Pfam" id="PF00072">
    <property type="entry name" value="Response_reg"/>
    <property type="match status" value="1"/>
</dbReference>
<dbReference type="GO" id="GO:0000155">
    <property type="term" value="F:phosphorelay sensor kinase activity"/>
    <property type="evidence" value="ECO:0007669"/>
    <property type="project" value="InterPro"/>
</dbReference>
<evidence type="ECO:0000256" key="11">
    <source>
        <dbReference type="ARBA" id="ARBA00023163"/>
    </source>
</evidence>
<name>A0A6L3K912_9BACE</name>
<dbReference type="Pfam" id="PF07494">
    <property type="entry name" value="Reg_prop"/>
    <property type="match status" value="3"/>
</dbReference>
<evidence type="ECO:0000313" key="16">
    <source>
        <dbReference type="EMBL" id="KAA5422952.1"/>
    </source>
</evidence>
<feature type="domain" description="Histidine kinase" evidence="14">
    <location>
        <begin position="816"/>
        <end position="1042"/>
    </location>
</feature>
<keyword evidence="9" id="KW-0805">Transcription regulation</keyword>
<dbReference type="PROSITE" id="PS50109">
    <property type="entry name" value="HIS_KIN"/>
    <property type="match status" value="1"/>
</dbReference>
<dbReference type="PROSITE" id="PS50110">
    <property type="entry name" value="RESPONSE_REGULATORY"/>
    <property type="match status" value="1"/>
</dbReference>
<dbReference type="PROSITE" id="PS00041">
    <property type="entry name" value="HTH_ARAC_FAMILY_1"/>
    <property type="match status" value="1"/>
</dbReference>
<dbReference type="Pfam" id="PF12833">
    <property type="entry name" value="HTH_18"/>
    <property type="match status" value="1"/>
</dbReference>
<dbReference type="InterPro" id="IPR011110">
    <property type="entry name" value="Reg_prop"/>
</dbReference>
<keyword evidence="6" id="KW-0418">Kinase</keyword>
<dbReference type="PRINTS" id="PR00344">
    <property type="entry name" value="BCTRLSENSOR"/>
</dbReference>
<protein>
    <recommendedName>
        <fullName evidence="2">histidine kinase</fullName>
        <ecNumber evidence="2">2.7.13.3</ecNumber>
    </recommendedName>
</protein>
<keyword evidence="7" id="KW-0067">ATP-binding</keyword>
<evidence type="ECO:0000256" key="6">
    <source>
        <dbReference type="ARBA" id="ARBA00022777"/>
    </source>
</evidence>
<keyword evidence="10" id="KW-0238">DNA-binding</keyword>
<comment type="caution">
    <text evidence="16">The sequence shown here is derived from an EMBL/GenBank/DDBJ whole genome shotgun (WGS) entry which is preliminary data.</text>
</comment>
<dbReference type="Proteomes" id="UP000482653">
    <property type="component" value="Unassembled WGS sequence"/>
</dbReference>
<feature type="domain" description="HTH araC/xylS-type" evidence="13">
    <location>
        <begin position="1235"/>
        <end position="1334"/>
    </location>
</feature>
<evidence type="ECO:0000256" key="7">
    <source>
        <dbReference type="ARBA" id="ARBA00022840"/>
    </source>
</evidence>
<dbReference type="SUPFAM" id="SSF47384">
    <property type="entry name" value="Homodimeric domain of signal transducing histidine kinase"/>
    <property type="match status" value="1"/>
</dbReference>
<dbReference type="EC" id="2.7.13.3" evidence="2"/>
<sequence>MKIKNILCILCLWISIVGYGQSGKVFTTDGELSNSLINKLYQDRNGFIWIATENGLNRYDGAKVTIYKHDSNDPHSLSHNYVRTLFEDAKGRLFVGTCNGLQIYDAARDSFTLPARRENGEVFNSNISALLQRKNGDIWVSGNELCQLFIEDDELIVKPLLLDIPTSMTGAVIETTTGEIWMTAGENGIYRLTPAGKGKQYLIQKKGTPIIDVCEDYKGNIYAISMGNGLFRYDRTHDSFIPIPYKGQYNLFIKTIYQSSQDILYLGTDGEGVKVYNSRTNEITDAQFSNSCFDVTNAKVHSLLKDYAGNFWLAIYQKGVVMIPTVQNGFKYIGSKDVNSNIIGSYCVTSLLRDHNNDLWVSTDNDGIYVITPELEQKEHFVHENTSSSVPAIIITLYEDSEHNLWFGSFTNGMGKIDRNTGRCTYLDNLVDANGKHVQRVYAFAEDNRKRLWIATMGAGLLCHDLKSGKTEQVTPPDSYLWLSSVLYSKDNKLYIGSYDGLICVDLNTSPFNISYISPKVIVHCLHRDKEGVIWAGTSEGIYNYSPQTDKLTLYTAQDGLPSDVVYAVQEDNQGFLWISTDAGISQFNKHNHKFINYYVSDGLQGNEFSKNASFKDADGTLWFGGVNGVTYFNPQEITDPAKKWNIRITDFYIHNTPVRKGMKSGRYEIIDRPVFEAQKFHLAHKDNAFSIEFATMELNSPERLIYMYSMNYSDWVVLRNDINRISFNDLPPGTYNLRVRAGDHNMLSNIKEITILISPAWYASNWAKLCYVILLALAIYLILMQIRNRYQIRQQMIEHARAEEINEAKLQFFINISHEIRTPMSLIISPLQKLMMTDSDADRQRSYSIMFRNSKRILDLVNQLMDIRKIDKGQMLLKFQEIEIVEFIRDLQSTFEYQVNAKHISLNFHVQQERLNVWVDPKNFDKIILNLLSNAFKFTPEQGQIDIYLRTGEDMEAPVPLQHYFEFVVADTGIGIDESEMNQIFERFYQIRNHLNNSNIGTGIGLHLVHSLVKLHHGTIRVENNENGKGSRFIVRLPLGNKHLNSKEIDENEKSALSPSKEMLILSDTISTDEEVKLKSKSKYKVLIVDDDEEIRKYICRELASDFHMMESTNGREALSIVLRQTPDLVISDIMMQEMDGLTLCHKIKQNVNINHIPVILLTAKTREEDNMEGLDMGADAYIIKPFNIDILRKTVINIVKGREMLRNCFGGSQKQEVKNQMVDMQSTDNKLLDKVMNIINRNISNPELTVEMIAKEIGISRVHLHRKLKELTNQSTRDLIRNVRLKQAANLLIYKRYSVTEVASLTGFSSITLFSRSFKELYGMTPSEYIGKHSNEVGEHREL</sequence>
<reference evidence="16 17" key="1">
    <citation type="journal article" date="2019" name="Nat. Med.">
        <title>A library of human gut bacterial isolates paired with longitudinal multiomics data enables mechanistic microbiome research.</title>
        <authorList>
            <person name="Poyet M."/>
            <person name="Groussin M."/>
            <person name="Gibbons S.M."/>
            <person name="Avila-Pacheco J."/>
            <person name="Jiang X."/>
            <person name="Kearney S.M."/>
            <person name="Perrotta A.R."/>
            <person name="Berdy B."/>
            <person name="Zhao S."/>
            <person name="Lieberman T.D."/>
            <person name="Swanson P.K."/>
            <person name="Smith M."/>
            <person name="Roesemann S."/>
            <person name="Alexander J.E."/>
            <person name="Rich S.A."/>
            <person name="Livny J."/>
            <person name="Vlamakis H."/>
            <person name="Clish C."/>
            <person name="Bullock K."/>
            <person name="Deik A."/>
            <person name="Scott J."/>
            <person name="Pierce K.A."/>
            <person name="Xavier R.J."/>
            <person name="Alm E.J."/>
        </authorList>
    </citation>
    <scope>NUCLEOTIDE SEQUENCE [LARGE SCALE GENOMIC DNA]</scope>
    <source>
        <strain evidence="16 17">BIOML-A8</strain>
    </source>
</reference>
<dbReference type="SUPFAM" id="SSF55874">
    <property type="entry name" value="ATPase domain of HSP90 chaperone/DNA topoisomerase II/histidine kinase"/>
    <property type="match status" value="1"/>
</dbReference>
<dbReference type="InterPro" id="IPR005467">
    <property type="entry name" value="His_kinase_dom"/>
</dbReference>
<dbReference type="CDD" id="cd00082">
    <property type="entry name" value="HisKA"/>
    <property type="match status" value="1"/>
</dbReference>
<dbReference type="FunFam" id="1.10.287.130:FF:000045">
    <property type="entry name" value="Two-component system sensor histidine kinase/response regulator"/>
    <property type="match status" value="1"/>
</dbReference>
<evidence type="ECO:0000259" key="13">
    <source>
        <dbReference type="PROSITE" id="PS01124"/>
    </source>
</evidence>
<dbReference type="PANTHER" id="PTHR43547">
    <property type="entry name" value="TWO-COMPONENT HISTIDINE KINASE"/>
    <property type="match status" value="1"/>
</dbReference>
<feature type="domain" description="Response regulatory" evidence="15">
    <location>
        <begin position="1086"/>
        <end position="1201"/>
    </location>
</feature>
<dbReference type="PANTHER" id="PTHR43547:SF2">
    <property type="entry name" value="HYBRID SIGNAL TRANSDUCTION HISTIDINE KINASE C"/>
    <property type="match status" value="1"/>
</dbReference>
<dbReference type="SUPFAM" id="SSF46689">
    <property type="entry name" value="Homeodomain-like"/>
    <property type="match status" value="1"/>
</dbReference>
<feature type="modified residue" description="4-aspartylphosphate" evidence="12">
    <location>
        <position position="1134"/>
    </location>
</feature>
<dbReference type="InterPro" id="IPR013783">
    <property type="entry name" value="Ig-like_fold"/>
</dbReference>
<dbReference type="GO" id="GO:0003700">
    <property type="term" value="F:DNA-binding transcription factor activity"/>
    <property type="evidence" value="ECO:0007669"/>
    <property type="project" value="InterPro"/>
</dbReference>
<dbReference type="Gene3D" id="2.130.10.10">
    <property type="entry name" value="YVTN repeat-like/Quinoprotein amine dehydrogenase"/>
    <property type="match status" value="2"/>
</dbReference>
<dbReference type="InterPro" id="IPR015943">
    <property type="entry name" value="WD40/YVTN_repeat-like_dom_sf"/>
</dbReference>
<evidence type="ECO:0000256" key="10">
    <source>
        <dbReference type="ARBA" id="ARBA00023125"/>
    </source>
</evidence>
<comment type="catalytic activity">
    <reaction evidence="1">
        <text>ATP + protein L-histidine = ADP + protein N-phospho-L-histidine.</text>
        <dbReference type="EC" id="2.7.13.3"/>
    </reaction>
</comment>
<dbReference type="EMBL" id="VVYX01000001">
    <property type="protein sequence ID" value="KAA5422952.1"/>
    <property type="molecule type" value="Genomic_DNA"/>
</dbReference>
<keyword evidence="8" id="KW-0902">Two-component regulatory system</keyword>
<evidence type="ECO:0000259" key="14">
    <source>
        <dbReference type="PROSITE" id="PS50109"/>
    </source>
</evidence>
<dbReference type="InterPro" id="IPR036890">
    <property type="entry name" value="HATPase_C_sf"/>
</dbReference>
<dbReference type="Pfam" id="PF00512">
    <property type="entry name" value="HisKA"/>
    <property type="match status" value="1"/>
</dbReference>
<dbReference type="CDD" id="cd17574">
    <property type="entry name" value="REC_OmpR"/>
    <property type="match status" value="1"/>
</dbReference>
<evidence type="ECO:0000256" key="12">
    <source>
        <dbReference type="PROSITE-ProRule" id="PRU00169"/>
    </source>
</evidence>
<dbReference type="InterPro" id="IPR004358">
    <property type="entry name" value="Sig_transdc_His_kin-like_C"/>
</dbReference>
<evidence type="ECO:0000256" key="9">
    <source>
        <dbReference type="ARBA" id="ARBA00023015"/>
    </source>
</evidence>
<dbReference type="Gene3D" id="1.10.287.130">
    <property type="match status" value="1"/>
</dbReference>
<accession>A0A6L3K912</accession>
<keyword evidence="4" id="KW-0808">Transferase</keyword>
<dbReference type="InterPro" id="IPR018062">
    <property type="entry name" value="HTH_AraC-typ_CS"/>
</dbReference>
<dbReference type="GO" id="GO:0005524">
    <property type="term" value="F:ATP binding"/>
    <property type="evidence" value="ECO:0007669"/>
    <property type="project" value="UniProtKB-KW"/>
</dbReference>
<evidence type="ECO:0000256" key="4">
    <source>
        <dbReference type="ARBA" id="ARBA00022679"/>
    </source>
</evidence>
<dbReference type="PROSITE" id="PS01124">
    <property type="entry name" value="HTH_ARAC_FAMILY_2"/>
    <property type="match status" value="1"/>
</dbReference>
<dbReference type="SMART" id="SM00387">
    <property type="entry name" value="HATPase_c"/>
    <property type="match status" value="1"/>
</dbReference>
<dbReference type="FunFam" id="3.30.565.10:FF:000037">
    <property type="entry name" value="Hybrid sensor histidine kinase/response regulator"/>
    <property type="match status" value="1"/>
</dbReference>
<dbReference type="RefSeq" id="WP_149945876.1">
    <property type="nucleotide sequence ID" value="NZ_JBBNMF010000004.1"/>
</dbReference>
<gene>
    <name evidence="16" type="ORF">F2Y87_00945</name>
</gene>
<evidence type="ECO:0000259" key="15">
    <source>
        <dbReference type="PROSITE" id="PS50110"/>
    </source>
</evidence>
<dbReference type="InterPro" id="IPR003594">
    <property type="entry name" value="HATPase_dom"/>
</dbReference>
<dbReference type="GO" id="GO:0043565">
    <property type="term" value="F:sequence-specific DNA binding"/>
    <property type="evidence" value="ECO:0007669"/>
    <property type="project" value="InterPro"/>
</dbReference>
<dbReference type="Gene3D" id="2.60.40.10">
    <property type="entry name" value="Immunoglobulins"/>
    <property type="match status" value="1"/>
</dbReference>
<evidence type="ECO:0000256" key="3">
    <source>
        <dbReference type="ARBA" id="ARBA00022553"/>
    </source>
</evidence>
<evidence type="ECO:0000256" key="2">
    <source>
        <dbReference type="ARBA" id="ARBA00012438"/>
    </source>
</evidence>
<evidence type="ECO:0000256" key="8">
    <source>
        <dbReference type="ARBA" id="ARBA00023012"/>
    </source>
</evidence>
<keyword evidence="11" id="KW-0804">Transcription</keyword>
<evidence type="ECO:0000256" key="5">
    <source>
        <dbReference type="ARBA" id="ARBA00022741"/>
    </source>
</evidence>
<dbReference type="Gene3D" id="1.10.10.60">
    <property type="entry name" value="Homeodomain-like"/>
    <property type="match status" value="1"/>
</dbReference>
<dbReference type="SMART" id="SM00448">
    <property type="entry name" value="REC"/>
    <property type="match status" value="1"/>
</dbReference>
<proteinExistence type="predicted"/>
<dbReference type="SMART" id="SM00388">
    <property type="entry name" value="HisKA"/>
    <property type="match status" value="1"/>
</dbReference>
<dbReference type="InterPro" id="IPR003661">
    <property type="entry name" value="HisK_dim/P_dom"/>
</dbReference>
<keyword evidence="3 12" id="KW-0597">Phosphoprotein</keyword>
<dbReference type="InterPro" id="IPR011006">
    <property type="entry name" value="CheY-like_superfamily"/>
</dbReference>
<dbReference type="InterPro" id="IPR018060">
    <property type="entry name" value="HTH_AraC"/>
</dbReference>
<organism evidence="16 17">
    <name type="scientific">Bacteroides cellulosilyticus</name>
    <dbReference type="NCBI Taxonomy" id="246787"/>
    <lineage>
        <taxon>Bacteria</taxon>
        <taxon>Pseudomonadati</taxon>
        <taxon>Bacteroidota</taxon>
        <taxon>Bacteroidia</taxon>
        <taxon>Bacteroidales</taxon>
        <taxon>Bacteroidaceae</taxon>
        <taxon>Bacteroides</taxon>
    </lineage>
</organism>
<dbReference type="Gene3D" id="3.40.50.2300">
    <property type="match status" value="1"/>
</dbReference>
<evidence type="ECO:0000256" key="1">
    <source>
        <dbReference type="ARBA" id="ARBA00000085"/>
    </source>
</evidence>
<dbReference type="SUPFAM" id="SSF52172">
    <property type="entry name" value="CheY-like"/>
    <property type="match status" value="1"/>
</dbReference>
<dbReference type="SMART" id="SM00342">
    <property type="entry name" value="HTH_ARAC"/>
    <property type="match status" value="1"/>
</dbReference>